<dbReference type="AlphaFoldDB" id="A0A1I8AA23"/>
<feature type="signal peptide" evidence="1">
    <location>
        <begin position="1"/>
        <end position="18"/>
    </location>
</feature>
<evidence type="ECO:0000256" key="1">
    <source>
        <dbReference type="SAM" id="SignalP"/>
    </source>
</evidence>
<feature type="chain" id="PRO_5009314440" evidence="1">
    <location>
        <begin position="19"/>
        <end position="70"/>
    </location>
</feature>
<dbReference type="WBParaSite" id="L893_g3626.t1">
    <property type="protein sequence ID" value="L893_g3626.t1"/>
    <property type="gene ID" value="L893_g3626"/>
</dbReference>
<accession>A0A1I8AA23</accession>
<dbReference type="SUPFAM" id="SSF56436">
    <property type="entry name" value="C-type lectin-like"/>
    <property type="match status" value="1"/>
</dbReference>
<dbReference type="InterPro" id="IPR016187">
    <property type="entry name" value="CTDL_fold"/>
</dbReference>
<keyword evidence="1" id="KW-0732">Signal</keyword>
<sequence>MTLLALGALAALLTTSLALCPPDSLASADTKKCFFFVPQKADFIGAEQLCKIFGGHLASVGSSADNAIIA</sequence>
<dbReference type="Proteomes" id="UP000095287">
    <property type="component" value="Unplaced"/>
</dbReference>
<reference evidence="3" key="1">
    <citation type="submission" date="2016-11" db="UniProtKB">
        <authorList>
            <consortium name="WormBaseParasite"/>
        </authorList>
    </citation>
    <scope>IDENTIFICATION</scope>
</reference>
<keyword evidence="2" id="KW-1185">Reference proteome</keyword>
<organism evidence="2 3">
    <name type="scientific">Steinernema glaseri</name>
    <dbReference type="NCBI Taxonomy" id="37863"/>
    <lineage>
        <taxon>Eukaryota</taxon>
        <taxon>Metazoa</taxon>
        <taxon>Ecdysozoa</taxon>
        <taxon>Nematoda</taxon>
        <taxon>Chromadorea</taxon>
        <taxon>Rhabditida</taxon>
        <taxon>Tylenchina</taxon>
        <taxon>Panagrolaimomorpha</taxon>
        <taxon>Strongyloidoidea</taxon>
        <taxon>Steinernematidae</taxon>
        <taxon>Steinernema</taxon>
    </lineage>
</organism>
<protein>
    <submittedName>
        <fullName evidence="3">C-type lectin domain-containing protein</fullName>
    </submittedName>
</protein>
<dbReference type="InterPro" id="IPR016186">
    <property type="entry name" value="C-type_lectin-like/link_sf"/>
</dbReference>
<name>A0A1I8AA23_9BILA</name>
<evidence type="ECO:0000313" key="3">
    <source>
        <dbReference type="WBParaSite" id="L893_g3626.t1"/>
    </source>
</evidence>
<evidence type="ECO:0000313" key="2">
    <source>
        <dbReference type="Proteomes" id="UP000095287"/>
    </source>
</evidence>
<proteinExistence type="predicted"/>
<dbReference type="CDD" id="cd00037">
    <property type="entry name" value="CLECT"/>
    <property type="match status" value="1"/>
</dbReference>
<dbReference type="Gene3D" id="3.10.100.10">
    <property type="entry name" value="Mannose-Binding Protein A, subunit A"/>
    <property type="match status" value="1"/>
</dbReference>